<dbReference type="PANTHER" id="PTHR34477:SF5">
    <property type="entry name" value="BSL5627 PROTEIN"/>
    <property type="match status" value="1"/>
</dbReference>
<dbReference type="Proteomes" id="UP000182258">
    <property type="component" value="Unassembled WGS sequence"/>
</dbReference>
<dbReference type="InterPro" id="IPR050190">
    <property type="entry name" value="UPF0213_domain"/>
</dbReference>
<dbReference type="SUPFAM" id="SSF82771">
    <property type="entry name" value="GIY-YIG endonuclease"/>
    <property type="match status" value="1"/>
</dbReference>
<dbReference type="GO" id="GO:0004519">
    <property type="term" value="F:endonuclease activity"/>
    <property type="evidence" value="ECO:0007669"/>
    <property type="project" value="UniProtKB-KW"/>
</dbReference>
<sequence length="98" mass="11585">MGKTYMVYIMANRKHGAVYTGVTGNPAGRVWQHKNHVFKGSFTDQWGCDKLVWYEVHDDPESAIIREKRIKDWKRAWKDRIIEEMNPDWRDLSADVFG</sequence>
<evidence type="ECO:0000313" key="4">
    <source>
        <dbReference type="EMBL" id="SFC64165.1"/>
    </source>
</evidence>
<keyword evidence="4" id="KW-0540">Nuclease</keyword>
<gene>
    <name evidence="4" type="ORF">SAMN04488059_10847</name>
    <name evidence="3" type="ORF">WH91_21140</name>
</gene>
<name>A0A0F5PR42_9HYPH</name>
<dbReference type="EMBL" id="FOMB01000008">
    <property type="protein sequence ID" value="SFC64165.1"/>
    <property type="molecule type" value="Genomic_DNA"/>
</dbReference>
<reference evidence="3 5" key="1">
    <citation type="submission" date="2015-03" db="EMBL/GenBank/DDBJ databases">
        <authorList>
            <person name="Lepp D."/>
            <person name="Hassan Y.I."/>
            <person name="Li X.-Z."/>
            <person name="Zhou T."/>
        </authorList>
    </citation>
    <scope>NUCLEOTIDE SEQUENCE [LARGE SCALE GENOMIC DNA]</scope>
    <source>
        <strain evidence="3 5">Cr7-05</strain>
    </source>
</reference>
<dbReference type="Gene3D" id="3.40.1440.10">
    <property type="entry name" value="GIY-YIG endonuclease"/>
    <property type="match status" value="1"/>
</dbReference>
<dbReference type="Proteomes" id="UP000033519">
    <property type="component" value="Unassembled WGS sequence"/>
</dbReference>
<reference evidence="4 6" key="2">
    <citation type="submission" date="2016-10" db="EMBL/GenBank/DDBJ databases">
        <authorList>
            <person name="de Groot N.N."/>
        </authorList>
    </citation>
    <scope>NUCLEOTIDE SEQUENCE [LARGE SCALE GENOMIC DNA]</scope>
    <source>
        <strain evidence="4 6">CGMCC 1.10210</strain>
    </source>
</reference>
<dbReference type="InterPro" id="IPR035901">
    <property type="entry name" value="GIY-YIG_endonuc_sf"/>
</dbReference>
<dbReference type="PROSITE" id="PS50164">
    <property type="entry name" value="GIY_YIG"/>
    <property type="match status" value="1"/>
</dbReference>
<evidence type="ECO:0000259" key="2">
    <source>
        <dbReference type="PROSITE" id="PS50164"/>
    </source>
</evidence>
<dbReference type="InterPro" id="IPR000305">
    <property type="entry name" value="GIY-YIG_endonuc"/>
</dbReference>
<comment type="similarity">
    <text evidence="1">Belongs to the UPF0213 family.</text>
</comment>
<evidence type="ECO:0000313" key="5">
    <source>
        <dbReference type="Proteomes" id="UP000033519"/>
    </source>
</evidence>
<feature type="domain" description="GIY-YIG" evidence="2">
    <location>
        <begin position="3"/>
        <end position="80"/>
    </location>
</feature>
<dbReference type="Pfam" id="PF01541">
    <property type="entry name" value="GIY-YIG"/>
    <property type="match status" value="1"/>
</dbReference>
<evidence type="ECO:0000256" key="1">
    <source>
        <dbReference type="ARBA" id="ARBA00007435"/>
    </source>
</evidence>
<dbReference type="PATRIC" id="fig|728005.3.peg.2616"/>
<evidence type="ECO:0000313" key="3">
    <source>
        <dbReference type="EMBL" id="KKC31103.1"/>
    </source>
</evidence>
<dbReference type="OrthoDB" id="287318at2"/>
<protein>
    <submittedName>
        <fullName evidence="4">Putative endonuclease</fullName>
    </submittedName>
</protein>
<keyword evidence="4" id="KW-0378">Hydrolase</keyword>
<organism evidence="4 6">
    <name type="scientific">Devosia psychrophila</name>
    <dbReference type="NCBI Taxonomy" id="728005"/>
    <lineage>
        <taxon>Bacteria</taxon>
        <taxon>Pseudomonadati</taxon>
        <taxon>Pseudomonadota</taxon>
        <taxon>Alphaproteobacteria</taxon>
        <taxon>Hyphomicrobiales</taxon>
        <taxon>Devosiaceae</taxon>
        <taxon>Devosia</taxon>
    </lineage>
</organism>
<proteinExistence type="inferred from homology"/>
<evidence type="ECO:0000313" key="6">
    <source>
        <dbReference type="Proteomes" id="UP000182258"/>
    </source>
</evidence>
<accession>A0A0F5PR42</accession>
<dbReference type="EMBL" id="LAPV01000228">
    <property type="protein sequence ID" value="KKC31103.1"/>
    <property type="molecule type" value="Genomic_DNA"/>
</dbReference>
<dbReference type="CDD" id="cd10448">
    <property type="entry name" value="GIY-YIG_unchar_3"/>
    <property type="match status" value="1"/>
</dbReference>
<keyword evidence="5" id="KW-1185">Reference proteome</keyword>
<dbReference type="PANTHER" id="PTHR34477">
    <property type="entry name" value="UPF0213 PROTEIN YHBQ"/>
    <property type="match status" value="1"/>
</dbReference>
<dbReference type="STRING" id="728005.SAMN04488059_10847"/>
<dbReference type="RefSeq" id="WP_046172980.1">
    <property type="nucleotide sequence ID" value="NZ_FOMB01000008.1"/>
</dbReference>
<dbReference type="AlphaFoldDB" id="A0A0F5PR42"/>
<keyword evidence="4" id="KW-0255">Endonuclease</keyword>